<evidence type="ECO:0000313" key="9">
    <source>
        <dbReference type="EMBL" id="CAF1534645.1"/>
    </source>
</evidence>
<dbReference type="EMBL" id="CAJOAZ010002161">
    <property type="protein sequence ID" value="CAF3900765.1"/>
    <property type="molecule type" value="Genomic_DNA"/>
</dbReference>
<dbReference type="PANTHER" id="PTHR20967:SF0">
    <property type="entry name" value="PROHORMONE-4"/>
    <property type="match status" value="1"/>
</dbReference>
<dbReference type="Proteomes" id="UP000663868">
    <property type="component" value="Unassembled WGS sequence"/>
</dbReference>
<feature type="signal peptide" evidence="3">
    <location>
        <begin position="1"/>
        <end position="24"/>
    </location>
</feature>
<evidence type="ECO:0000256" key="3">
    <source>
        <dbReference type="SAM" id="SignalP"/>
    </source>
</evidence>
<dbReference type="Gene3D" id="2.40.128.620">
    <property type="match status" value="1"/>
</dbReference>
<dbReference type="Proteomes" id="UP000663860">
    <property type="component" value="Unassembled WGS sequence"/>
</dbReference>
<dbReference type="EMBL" id="CAJNOE010000759">
    <property type="protein sequence ID" value="CAF1327601.1"/>
    <property type="molecule type" value="Genomic_DNA"/>
</dbReference>
<dbReference type="EMBL" id="CAJOAY010001575">
    <property type="protein sequence ID" value="CAF3860414.1"/>
    <property type="molecule type" value="Genomic_DNA"/>
</dbReference>
<comment type="caution">
    <text evidence="2">Lacks conserved residue(s) required for the propagation of feature annotation.</text>
</comment>
<organism evidence="5 14">
    <name type="scientific">Adineta steineri</name>
    <dbReference type="NCBI Taxonomy" id="433720"/>
    <lineage>
        <taxon>Eukaryota</taxon>
        <taxon>Metazoa</taxon>
        <taxon>Spiralia</taxon>
        <taxon>Gnathifera</taxon>
        <taxon>Rotifera</taxon>
        <taxon>Eurotatoria</taxon>
        <taxon>Bdelloidea</taxon>
        <taxon>Adinetida</taxon>
        <taxon>Adinetidae</taxon>
        <taxon>Adineta</taxon>
    </lineage>
</organism>
<evidence type="ECO:0000313" key="5">
    <source>
        <dbReference type="EMBL" id="CAF1246815.1"/>
    </source>
</evidence>
<evidence type="ECO:0008006" key="15">
    <source>
        <dbReference type="Google" id="ProtNLM"/>
    </source>
</evidence>
<accession>A0A814ZU19</accession>
<evidence type="ECO:0000313" key="7">
    <source>
        <dbReference type="EMBL" id="CAF1327601.1"/>
    </source>
</evidence>
<dbReference type="PANTHER" id="PTHR20967">
    <property type="entry name" value="PROHORMONE-4"/>
    <property type="match status" value="1"/>
</dbReference>
<gene>
    <name evidence="4" type="ORF">BJG266_LOCUS5818</name>
    <name evidence="7" type="ORF">IZO911_LOCUS35502</name>
    <name evidence="6" type="ORF">JYZ213_LOCUS30300</name>
    <name evidence="10" type="ORF">KXQ929_LOCUS1435</name>
    <name evidence="11" type="ORF">OKA104_LOCUS22005</name>
    <name evidence="12" type="ORF">OXD698_LOCUS23931</name>
    <name evidence="8" type="ORF">QVE165_LOCUS45763</name>
    <name evidence="9" type="ORF">QVE165_LOCUS45810</name>
    <name evidence="5" type="ORF">VCS650_LOCUS28111</name>
</gene>
<keyword evidence="1" id="KW-1015">Disulfide bond</keyword>
<dbReference type="PROSITE" id="PS50068">
    <property type="entry name" value="LDLRA_2"/>
    <property type="match status" value="1"/>
</dbReference>
<evidence type="ECO:0000313" key="11">
    <source>
        <dbReference type="EMBL" id="CAF3860414.1"/>
    </source>
</evidence>
<evidence type="ECO:0000313" key="4">
    <source>
        <dbReference type="EMBL" id="CAF0812665.1"/>
    </source>
</evidence>
<dbReference type="AlphaFoldDB" id="A0A814ZU19"/>
<evidence type="ECO:0000256" key="1">
    <source>
        <dbReference type="ARBA" id="ARBA00023157"/>
    </source>
</evidence>
<keyword evidence="3" id="KW-0732">Signal</keyword>
<dbReference type="EMBL" id="CAJNOM010000658">
    <property type="protein sequence ID" value="CAF1534645.1"/>
    <property type="molecule type" value="Genomic_DNA"/>
</dbReference>
<evidence type="ECO:0000313" key="10">
    <source>
        <dbReference type="EMBL" id="CAF3526319.1"/>
    </source>
</evidence>
<proteinExistence type="predicted"/>
<evidence type="ECO:0000313" key="8">
    <source>
        <dbReference type="EMBL" id="CAF1534033.1"/>
    </source>
</evidence>
<dbReference type="Proteomes" id="UP000663891">
    <property type="component" value="Unassembled WGS sequence"/>
</dbReference>
<evidence type="ECO:0000313" key="14">
    <source>
        <dbReference type="Proteomes" id="UP000663891"/>
    </source>
</evidence>
<evidence type="ECO:0000313" key="12">
    <source>
        <dbReference type="EMBL" id="CAF3900765.1"/>
    </source>
</evidence>
<dbReference type="CDD" id="cd00112">
    <property type="entry name" value="LDLa"/>
    <property type="match status" value="1"/>
</dbReference>
<dbReference type="Proteomes" id="UP000663832">
    <property type="component" value="Unassembled WGS sequence"/>
</dbReference>
<dbReference type="InterPro" id="IPR002172">
    <property type="entry name" value="LDrepeatLR_classA_rpt"/>
</dbReference>
<dbReference type="EMBL" id="CAJNOM010000656">
    <property type="protein sequence ID" value="CAF1534033.1"/>
    <property type="molecule type" value="Genomic_DNA"/>
</dbReference>
<dbReference type="EMBL" id="CAJNON010000407">
    <property type="protein sequence ID" value="CAF1246815.1"/>
    <property type="molecule type" value="Genomic_DNA"/>
</dbReference>
<dbReference type="Proteomes" id="UP000663881">
    <property type="component" value="Unassembled WGS sequence"/>
</dbReference>
<dbReference type="Proteomes" id="UP000663844">
    <property type="component" value="Unassembled WGS sequence"/>
</dbReference>
<keyword evidence="13" id="KW-1185">Reference proteome</keyword>
<feature type="chain" id="PRO_5036411227" description="Prohormone-4" evidence="3">
    <location>
        <begin position="25"/>
        <end position="233"/>
    </location>
</feature>
<protein>
    <recommendedName>
        <fullName evidence="15">Prohormone-4</fullName>
    </recommendedName>
</protein>
<dbReference type="OrthoDB" id="6239681at2759"/>
<dbReference type="InterPro" id="IPR053103">
    <property type="entry name" value="IDLSRF-like_peptide"/>
</dbReference>
<dbReference type="EMBL" id="CAJOBB010000039">
    <property type="protein sequence ID" value="CAF3526319.1"/>
    <property type="molecule type" value="Genomic_DNA"/>
</dbReference>
<evidence type="ECO:0000313" key="6">
    <source>
        <dbReference type="EMBL" id="CAF1263758.1"/>
    </source>
</evidence>
<dbReference type="Proteomes" id="UP000663845">
    <property type="component" value="Unassembled WGS sequence"/>
</dbReference>
<sequence>MMTPIPSLFAILISSLVIFTDINANDGHQQEWLANPHHNRVHLFKKWLANKAIDARAASSPYDVLHPTHQFKGCIDPSEPFQCPQSERCIALQFICDGNPGDCPGNTDENEETCIAAKRPAKENIEKFLLAEYQLHGSKLFTFLFGDKISKSIEENNAYWFDILASAFSVAKTITSFAEKTQMSSDDLAHFQNVVQMIHDGRLEEIPVYGQEAVTQGLGSLIEKLYDSGFMDH</sequence>
<dbReference type="EMBL" id="CAJNOG010000481">
    <property type="protein sequence ID" value="CAF1263758.1"/>
    <property type="molecule type" value="Genomic_DNA"/>
</dbReference>
<evidence type="ECO:0000256" key="2">
    <source>
        <dbReference type="PROSITE-ProRule" id="PRU00124"/>
    </source>
</evidence>
<dbReference type="EMBL" id="CAJNOI010000016">
    <property type="protein sequence ID" value="CAF0812665.1"/>
    <property type="molecule type" value="Genomic_DNA"/>
</dbReference>
<reference evidence="5" key="1">
    <citation type="submission" date="2021-02" db="EMBL/GenBank/DDBJ databases">
        <authorList>
            <person name="Nowell W R."/>
        </authorList>
    </citation>
    <scope>NUCLEOTIDE SEQUENCE</scope>
</reference>
<evidence type="ECO:0000313" key="13">
    <source>
        <dbReference type="Proteomes" id="UP000663832"/>
    </source>
</evidence>
<dbReference type="Proteomes" id="UP000663877">
    <property type="component" value="Unassembled WGS sequence"/>
</dbReference>
<name>A0A814ZU19_9BILA</name>
<comment type="caution">
    <text evidence="5">The sequence shown here is derived from an EMBL/GenBank/DDBJ whole genome shotgun (WGS) entry which is preliminary data.</text>
</comment>